<dbReference type="AlphaFoldDB" id="A0A1B6DD74"/>
<dbReference type="GO" id="GO:0062129">
    <property type="term" value="C:chitin-based extracellular matrix"/>
    <property type="evidence" value="ECO:0007669"/>
    <property type="project" value="TreeGrafter"/>
</dbReference>
<dbReference type="Pfam" id="PF00379">
    <property type="entry name" value="Chitin_bind_4"/>
    <property type="match status" value="1"/>
</dbReference>
<sequence>MDFKLLILVLGSVYLAGAQYNPYNPYYRPAGFVPILSQNFDLNPDGSYKFGYRSADGSARDEAGALKYRGTAVEAMGVQGSYAYQSPEGPVAVNYIADENGFQPTGNSVHPAIQRAVALQVAEAQGKAVYPGGPYYPGNPYYPYRKY</sequence>
<feature type="signal peptide" evidence="2">
    <location>
        <begin position="1"/>
        <end position="18"/>
    </location>
</feature>
<dbReference type="GO" id="GO:0008010">
    <property type="term" value="F:structural constituent of chitin-based larval cuticle"/>
    <property type="evidence" value="ECO:0007669"/>
    <property type="project" value="TreeGrafter"/>
</dbReference>
<accession>A0A1B6DD74</accession>
<gene>
    <name evidence="3" type="ORF">g.1209</name>
</gene>
<protein>
    <submittedName>
        <fullName evidence="3">Uncharacterized protein</fullName>
    </submittedName>
</protein>
<evidence type="ECO:0000313" key="3">
    <source>
        <dbReference type="EMBL" id="JAS23600.1"/>
    </source>
</evidence>
<organism evidence="3">
    <name type="scientific">Clastoptera arizonana</name>
    <name type="common">Arizona spittle bug</name>
    <dbReference type="NCBI Taxonomy" id="38151"/>
    <lineage>
        <taxon>Eukaryota</taxon>
        <taxon>Metazoa</taxon>
        <taxon>Ecdysozoa</taxon>
        <taxon>Arthropoda</taxon>
        <taxon>Hexapoda</taxon>
        <taxon>Insecta</taxon>
        <taxon>Pterygota</taxon>
        <taxon>Neoptera</taxon>
        <taxon>Paraneoptera</taxon>
        <taxon>Hemiptera</taxon>
        <taxon>Auchenorrhyncha</taxon>
        <taxon>Cercopoidea</taxon>
        <taxon>Clastopteridae</taxon>
        <taxon>Clastoptera</taxon>
    </lineage>
</organism>
<evidence type="ECO:0000256" key="1">
    <source>
        <dbReference type="PROSITE-ProRule" id="PRU00497"/>
    </source>
</evidence>
<evidence type="ECO:0000256" key="2">
    <source>
        <dbReference type="SAM" id="SignalP"/>
    </source>
</evidence>
<feature type="chain" id="PRO_5008581167" evidence="2">
    <location>
        <begin position="19"/>
        <end position="147"/>
    </location>
</feature>
<dbReference type="InterPro" id="IPR000618">
    <property type="entry name" value="Insect_cuticle"/>
</dbReference>
<reference evidence="3" key="1">
    <citation type="submission" date="2015-12" db="EMBL/GenBank/DDBJ databases">
        <title>De novo transcriptome assembly of four potential Pierce s Disease insect vectors from Arizona vineyards.</title>
        <authorList>
            <person name="Tassone E.E."/>
        </authorList>
    </citation>
    <scope>NUCLEOTIDE SEQUENCE</scope>
</reference>
<dbReference type="InterPro" id="IPR050468">
    <property type="entry name" value="Cuticle_Struct_Prot"/>
</dbReference>
<dbReference type="PANTHER" id="PTHR10380:SF241">
    <property type="entry name" value="CUTICULAR PROTEIN 47EG-RELATED"/>
    <property type="match status" value="1"/>
</dbReference>
<keyword evidence="2" id="KW-0732">Signal</keyword>
<name>A0A1B6DD74_9HEMI</name>
<dbReference type="PANTHER" id="PTHR10380">
    <property type="entry name" value="CUTICLE PROTEIN"/>
    <property type="match status" value="1"/>
</dbReference>
<dbReference type="PROSITE" id="PS51155">
    <property type="entry name" value="CHIT_BIND_RR_2"/>
    <property type="match status" value="1"/>
</dbReference>
<proteinExistence type="predicted"/>
<keyword evidence="1" id="KW-0193">Cuticle</keyword>
<dbReference type="EMBL" id="GEDC01013698">
    <property type="protein sequence ID" value="JAS23600.1"/>
    <property type="molecule type" value="Transcribed_RNA"/>
</dbReference>